<comment type="similarity">
    <text evidence="1 2">Belongs to the RNase T2 family.</text>
</comment>
<protein>
    <submittedName>
        <fullName evidence="4">Ribonuclease</fullName>
    </submittedName>
</protein>
<dbReference type="Proteomes" id="UP000004386">
    <property type="component" value="Unassembled WGS sequence"/>
</dbReference>
<dbReference type="PANTHER" id="PTHR11240">
    <property type="entry name" value="RIBONUCLEASE T2"/>
    <property type="match status" value="1"/>
</dbReference>
<name>C4WE97_9HYPH</name>
<dbReference type="GO" id="GO:0003723">
    <property type="term" value="F:RNA binding"/>
    <property type="evidence" value="ECO:0007669"/>
    <property type="project" value="InterPro"/>
</dbReference>
<dbReference type="PROSITE" id="PS00530">
    <property type="entry name" value="RNASE_T2_1"/>
    <property type="match status" value="1"/>
</dbReference>
<evidence type="ECO:0000313" key="5">
    <source>
        <dbReference type="Proteomes" id="UP000004386"/>
    </source>
</evidence>
<comment type="caution">
    <text evidence="4">The sequence shown here is derived from an EMBL/GenBank/DDBJ whole genome shotgun (WGS) entry which is preliminary data.</text>
</comment>
<dbReference type="InterPro" id="IPR039378">
    <property type="entry name" value="RNase_T2_prok"/>
</dbReference>
<dbReference type="CDD" id="cd01062">
    <property type="entry name" value="RNase_T2_prok"/>
    <property type="match status" value="1"/>
</dbReference>
<feature type="signal peptide" evidence="3">
    <location>
        <begin position="1"/>
        <end position="27"/>
    </location>
</feature>
<evidence type="ECO:0000256" key="1">
    <source>
        <dbReference type="ARBA" id="ARBA00007469"/>
    </source>
</evidence>
<organism evidence="4 5">
    <name type="scientific">Brucella intermedia LMG 3301</name>
    <dbReference type="NCBI Taxonomy" id="641118"/>
    <lineage>
        <taxon>Bacteria</taxon>
        <taxon>Pseudomonadati</taxon>
        <taxon>Pseudomonadota</taxon>
        <taxon>Alphaproteobacteria</taxon>
        <taxon>Hyphomicrobiales</taxon>
        <taxon>Brucellaceae</taxon>
        <taxon>Brucella/Ochrobactrum group</taxon>
        <taxon>Brucella</taxon>
    </lineage>
</organism>
<dbReference type="Gene3D" id="3.90.730.10">
    <property type="entry name" value="Ribonuclease T2-like"/>
    <property type="match status" value="1"/>
</dbReference>
<evidence type="ECO:0000313" key="4">
    <source>
        <dbReference type="EMBL" id="EEQ95374.1"/>
    </source>
</evidence>
<keyword evidence="3" id="KW-0732">Signal</keyword>
<accession>C4WE97</accession>
<dbReference type="InterPro" id="IPR001568">
    <property type="entry name" value="RNase_T2-like"/>
</dbReference>
<dbReference type="PANTHER" id="PTHR11240:SF22">
    <property type="entry name" value="RIBONUCLEASE T2"/>
    <property type="match status" value="1"/>
</dbReference>
<evidence type="ECO:0000256" key="3">
    <source>
        <dbReference type="SAM" id="SignalP"/>
    </source>
</evidence>
<dbReference type="GO" id="GO:0033897">
    <property type="term" value="F:ribonuclease T2 activity"/>
    <property type="evidence" value="ECO:0007669"/>
    <property type="project" value="InterPro"/>
</dbReference>
<dbReference type="Pfam" id="PF00445">
    <property type="entry name" value="Ribonuclease_T2"/>
    <property type="match status" value="1"/>
</dbReference>
<evidence type="ECO:0000256" key="2">
    <source>
        <dbReference type="RuleBase" id="RU004328"/>
    </source>
</evidence>
<dbReference type="AlphaFoldDB" id="C4WE97"/>
<dbReference type="InterPro" id="IPR018188">
    <property type="entry name" value="RNase_T2_His_AS_1"/>
</dbReference>
<dbReference type="InterPro" id="IPR036430">
    <property type="entry name" value="RNase_T2-like_sf"/>
</dbReference>
<dbReference type="EMBL" id="ACQA01000001">
    <property type="protein sequence ID" value="EEQ95374.1"/>
    <property type="molecule type" value="Genomic_DNA"/>
</dbReference>
<reference evidence="4 5" key="1">
    <citation type="submission" date="2009-05" db="EMBL/GenBank/DDBJ databases">
        <authorList>
            <person name="Setubal J.C."/>
            <person name="Boyle S."/>
            <person name="Crasta O.R."/>
            <person name="Gillespie J.J."/>
            <person name="Kenyon R.W."/>
            <person name="Lu J."/>
            <person name="Mane S."/>
            <person name="Nagrani S."/>
            <person name="Shallom J.M."/>
            <person name="Shallom S."/>
            <person name="Shukla M."/>
            <person name="Snyder E.E."/>
            <person name="Sobral B.W."/>
            <person name="Wattam A.R."/>
            <person name="Will R."/>
            <person name="Williams K."/>
            <person name="Yoo H."/>
            <person name="Munk C."/>
            <person name="Tapia R."/>
            <person name="Green L."/>
            <person name="Rogers Y."/>
            <person name="Detter J.C."/>
            <person name="Bruce D."/>
            <person name="Brettin T.S."/>
            <person name="Tsolis R."/>
        </authorList>
    </citation>
    <scope>NUCLEOTIDE SEQUENCE [LARGE SCALE GENOMIC DNA]</scope>
    <source>
        <strain evidence="4 5">LMG 3301</strain>
    </source>
</reference>
<dbReference type="SUPFAM" id="SSF55895">
    <property type="entry name" value="Ribonuclease Rh-like"/>
    <property type="match status" value="1"/>
</dbReference>
<sequence length="234" mass="25296">MSGGHMLRKFGAAAITLLAAATANVLAALPARADDIPGEFDFYVLALSWSPSYCASEGPRANKQQCGTSRPFGFVVHGLWPQNEWGYPANCQVDNNRSGGSYVPRRIISSLSDIMPAAGLVAYQWRKHGSCSGLSQNDYFATLRNAFDQVNIPPSLRSLASGTAGGRRVDPILVEKAFIAANPGMKPDGISISCKRNYLQEVRICMTKDLQFRSCDEVDANACPSRSVMMPATQ</sequence>
<dbReference type="GO" id="GO:0006401">
    <property type="term" value="P:RNA catabolic process"/>
    <property type="evidence" value="ECO:0007669"/>
    <property type="project" value="UniProtKB-ARBA"/>
</dbReference>
<gene>
    <name evidence="4" type="ORF">OINT_1000739</name>
</gene>
<proteinExistence type="inferred from homology"/>
<feature type="chain" id="PRO_5002945056" evidence="3">
    <location>
        <begin position="28"/>
        <end position="234"/>
    </location>
</feature>
<dbReference type="HOGENOM" id="CLU_069375_2_1_5"/>